<evidence type="ECO:0000256" key="3">
    <source>
        <dbReference type="ARBA" id="ARBA00023125"/>
    </source>
</evidence>
<keyword evidence="3" id="KW-0238">DNA-binding</keyword>
<dbReference type="NCBIfam" id="TIGR02937">
    <property type="entry name" value="sigma70-ECF"/>
    <property type="match status" value="1"/>
</dbReference>
<dbReference type="Pfam" id="PF08281">
    <property type="entry name" value="Sigma70_r4_2"/>
    <property type="match status" value="1"/>
</dbReference>
<dbReference type="OrthoDB" id="9794372at2"/>
<dbReference type="Gene3D" id="1.10.10.10">
    <property type="entry name" value="Winged helix-like DNA-binding domain superfamily/Winged helix DNA-binding domain"/>
    <property type="match status" value="1"/>
</dbReference>
<dbReference type="EMBL" id="CP035758">
    <property type="protein sequence ID" value="QBD75656.1"/>
    <property type="molecule type" value="Genomic_DNA"/>
</dbReference>
<dbReference type="InterPro" id="IPR013249">
    <property type="entry name" value="RNA_pol_sigma70_r4_t2"/>
</dbReference>
<dbReference type="SUPFAM" id="SSF88659">
    <property type="entry name" value="Sigma3 and sigma4 domains of RNA polymerase sigma factors"/>
    <property type="match status" value="1"/>
</dbReference>
<protein>
    <submittedName>
        <fullName evidence="6">Sigma-70 family RNA polymerase sigma factor</fullName>
    </submittedName>
</protein>
<keyword evidence="7" id="KW-1185">Reference proteome</keyword>
<dbReference type="GO" id="GO:0003677">
    <property type="term" value="F:DNA binding"/>
    <property type="evidence" value="ECO:0007669"/>
    <property type="project" value="UniProtKB-KW"/>
</dbReference>
<feature type="domain" description="RNA polymerase sigma factor 70 region 4 type 2" evidence="5">
    <location>
        <begin position="30"/>
        <end position="80"/>
    </location>
</feature>
<reference evidence="6 7" key="1">
    <citation type="submission" date="2019-01" db="EMBL/GenBank/DDBJ databases">
        <title>Ktedonosporobacter rubrisoli SCAWS-G2.</title>
        <authorList>
            <person name="Huang Y."/>
            <person name="Yan B."/>
        </authorList>
    </citation>
    <scope>NUCLEOTIDE SEQUENCE [LARGE SCALE GENOMIC DNA]</scope>
    <source>
        <strain evidence="6 7">SCAWS-G2</strain>
    </source>
</reference>
<dbReference type="InterPro" id="IPR014284">
    <property type="entry name" value="RNA_pol_sigma-70_dom"/>
</dbReference>
<dbReference type="InterPro" id="IPR013324">
    <property type="entry name" value="RNA_pol_sigma_r3/r4-like"/>
</dbReference>
<keyword evidence="4" id="KW-0804">Transcription</keyword>
<evidence type="ECO:0000256" key="4">
    <source>
        <dbReference type="ARBA" id="ARBA00023163"/>
    </source>
</evidence>
<dbReference type="KEGG" id="kbs:EPA93_06415"/>
<dbReference type="PANTHER" id="PTHR43133">
    <property type="entry name" value="RNA POLYMERASE ECF-TYPE SIGMA FACTO"/>
    <property type="match status" value="1"/>
</dbReference>
<evidence type="ECO:0000313" key="6">
    <source>
        <dbReference type="EMBL" id="QBD75656.1"/>
    </source>
</evidence>
<dbReference type="InterPro" id="IPR039425">
    <property type="entry name" value="RNA_pol_sigma-70-like"/>
</dbReference>
<gene>
    <name evidence="6" type="ORF">EPA93_06415</name>
</gene>
<name>A0A4P6JLW6_KTERU</name>
<dbReference type="GO" id="GO:0016987">
    <property type="term" value="F:sigma factor activity"/>
    <property type="evidence" value="ECO:0007669"/>
    <property type="project" value="UniProtKB-KW"/>
</dbReference>
<evidence type="ECO:0000256" key="2">
    <source>
        <dbReference type="ARBA" id="ARBA00023082"/>
    </source>
</evidence>
<evidence type="ECO:0000259" key="5">
    <source>
        <dbReference type="Pfam" id="PF08281"/>
    </source>
</evidence>
<dbReference type="AlphaFoldDB" id="A0A4P6JLW6"/>
<accession>A0A4P6JLW6</accession>
<keyword evidence="1" id="KW-0805">Transcription regulation</keyword>
<dbReference type="GO" id="GO:0006352">
    <property type="term" value="P:DNA-templated transcription initiation"/>
    <property type="evidence" value="ECO:0007669"/>
    <property type="project" value="InterPro"/>
</dbReference>
<evidence type="ECO:0000256" key="1">
    <source>
        <dbReference type="ARBA" id="ARBA00023015"/>
    </source>
</evidence>
<proteinExistence type="predicted"/>
<evidence type="ECO:0000313" key="7">
    <source>
        <dbReference type="Proteomes" id="UP000290365"/>
    </source>
</evidence>
<dbReference type="PANTHER" id="PTHR43133:SF8">
    <property type="entry name" value="RNA POLYMERASE SIGMA FACTOR HI_1459-RELATED"/>
    <property type="match status" value="1"/>
</dbReference>
<organism evidence="6 7">
    <name type="scientific">Ktedonosporobacter rubrisoli</name>
    <dbReference type="NCBI Taxonomy" id="2509675"/>
    <lineage>
        <taxon>Bacteria</taxon>
        <taxon>Bacillati</taxon>
        <taxon>Chloroflexota</taxon>
        <taxon>Ktedonobacteria</taxon>
        <taxon>Ktedonobacterales</taxon>
        <taxon>Ktedonosporobacteraceae</taxon>
        <taxon>Ktedonosporobacter</taxon>
    </lineage>
</organism>
<sequence length="88" mass="10042">MRRIGASSAFPEMVPSDVDTERQVALRYDLAKALATLQPSHRQVFFLRDLEELPATEVAAQLGITVMAVKSRLHRARALLRLRLQEWQ</sequence>
<keyword evidence="2" id="KW-0731">Sigma factor</keyword>
<dbReference type="InterPro" id="IPR036388">
    <property type="entry name" value="WH-like_DNA-bd_sf"/>
</dbReference>
<dbReference type="Proteomes" id="UP000290365">
    <property type="component" value="Chromosome"/>
</dbReference>